<dbReference type="AlphaFoldDB" id="A0AAV5KNA9"/>
<accession>A0AAV5KNA9</accession>
<dbReference type="EMBL" id="BPVZ01000071">
    <property type="protein sequence ID" value="GKV26053.1"/>
    <property type="molecule type" value="Genomic_DNA"/>
</dbReference>
<evidence type="ECO:0000313" key="2">
    <source>
        <dbReference type="Proteomes" id="UP001054252"/>
    </source>
</evidence>
<organism evidence="1 2">
    <name type="scientific">Rubroshorea leprosula</name>
    <dbReference type="NCBI Taxonomy" id="152421"/>
    <lineage>
        <taxon>Eukaryota</taxon>
        <taxon>Viridiplantae</taxon>
        <taxon>Streptophyta</taxon>
        <taxon>Embryophyta</taxon>
        <taxon>Tracheophyta</taxon>
        <taxon>Spermatophyta</taxon>
        <taxon>Magnoliopsida</taxon>
        <taxon>eudicotyledons</taxon>
        <taxon>Gunneridae</taxon>
        <taxon>Pentapetalae</taxon>
        <taxon>rosids</taxon>
        <taxon>malvids</taxon>
        <taxon>Malvales</taxon>
        <taxon>Dipterocarpaceae</taxon>
        <taxon>Rubroshorea</taxon>
    </lineage>
</organism>
<proteinExistence type="predicted"/>
<comment type="caution">
    <text evidence="1">The sequence shown here is derived from an EMBL/GenBank/DDBJ whole genome shotgun (WGS) entry which is preliminary data.</text>
</comment>
<protein>
    <submittedName>
        <fullName evidence="1">Uncharacterized protein</fullName>
    </submittedName>
</protein>
<gene>
    <name evidence="1" type="ORF">SLEP1_g35415</name>
</gene>
<keyword evidence="2" id="KW-1185">Reference proteome</keyword>
<dbReference type="Proteomes" id="UP001054252">
    <property type="component" value="Unassembled WGS sequence"/>
</dbReference>
<name>A0AAV5KNA9_9ROSI</name>
<sequence length="37" mass="4081">MAVPEAPLCYVGFAGQSAAFRLLKQMGVGRRSRARER</sequence>
<reference evidence="1 2" key="1">
    <citation type="journal article" date="2021" name="Commun. Biol.">
        <title>The genome of Shorea leprosula (Dipterocarpaceae) highlights the ecological relevance of drought in aseasonal tropical rainforests.</title>
        <authorList>
            <person name="Ng K.K.S."/>
            <person name="Kobayashi M.J."/>
            <person name="Fawcett J.A."/>
            <person name="Hatakeyama M."/>
            <person name="Paape T."/>
            <person name="Ng C.H."/>
            <person name="Ang C.C."/>
            <person name="Tnah L.H."/>
            <person name="Lee C.T."/>
            <person name="Nishiyama T."/>
            <person name="Sese J."/>
            <person name="O'Brien M.J."/>
            <person name="Copetti D."/>
            <person name="Mohd Noor M.I."/>
            <person name="Ong R.C."/>
            <person name="Putra M."/>
            <person name="Sireger I.Z."/>
            <person name="Indrioko S."/>
            <person name="Kosugi Y."/>
            <person name="Izuno A."/>
            <person name="Isagi Y."/>
            <person name="Lee S.L."/>
            <person name="Shimizu K.K."/>
        </authorList>
    </citation>
    <scope>NUCLEOTIDE SEQUENCE [LARGE SCALE GENOMIC DNA]</scope>
    <source>
        <strain evidence="1">214</strain>
    </source>
</reference>
<evidence type="ECO:0000313" key="1">
    <source>
        <dbReference type="EMBL" id="GKV26053.1"/>
    </source>
</evidence>